<dbReference type="EMBL" id="CP032694">
    <property type="protein sequence ID" value="AYG58831.1"/>
    <property type="molecule type" value="Genomic_DNA"/>
</dbReference>
<proteinExistence type="predicted"/>
<name>A0A387FSX0_9HYPH</name>
<evidence type="ECO:0000313" key="1">
    <source>
        <dbReference type="EMBL" id="AYG58831.1"/>
    </source>
</evidence>
<dbReference type="OrthoDB" id="8452526at2"/>
<sequence>MAARQAPYGRGVAMFRTAEELRQQWLRMAHVNNAKPVSDHHPMNMIICPAAIKLPRHTG</sequence>
<dbReference type="KEGG" id="rjg:CCGE525_08455"/>
<dbReference type="Proteomes" id="UP000282195">
    <property type="component" value="Chromosome"/>
</dbReference>
<reference evidence="1 2" key="1">
    <citation type="submission" date="2018-10" db="EMBL/GenBank/DDBJ databases">
        <title>Rhizobium etli, R. leguminosarum and a new Rhizobium genospecies from Phaseolus dumosus.</title>
        <authorList>
            <person name="Ramirez-Puebla S.T."/>
            <person name="Rogel-Hernandez M.A."/>
            <person name="Guerrero G."/>
            <person name="Ormeno-Orrillo E."/>
            <person name="Martinez-Romero J.C."/>
            <person name="Negrete-Yankelevich S."/>
            <person name="Martinez-Romero E."/>
        </authorList>
    </citation>
    <scope>NUCLEOTIDE SEQUENCE [LARGE SCALE GENOMIC DNA]</scope>
    <source>
        <strain evidence="1 2">CCGE525</strain>
    </source>
</reference>
<organism evidence="1 2">
    <name type="scientific">Rhizobium jaguaris</name>
    <dbReference type="NCBI Taxonomy" id="1312183"/>
    <lineage>
        <taxon>Bacteria</taxon>
        <taxon>Pseudomonadati</taxon>
        <taxon>Pseudomonadota</taxon>
        <taxon>Alphaproteobacteria</taxon>
        <taxon>Hyphomicrobiales</taxon>
        <taxon>Rhizobiaceae</taxon>
        <taxon>Rhizobium/Agrobacterium group</taxon>
        <taxon>Rhizobium</taxon>
    </lineage>
</organism>
<protein>
    <submittedName>
        <fullName evidence="1">Uncharacterized protein</fullName>
    </submittedName>
</protein>
<dbReference type="AlphaFoldDB" id="A0A387FSX0"/>
<accession>A0A387FSX0</accession>
<keyword evidence="2" id="KW-1185">Reference proteome</keyword>
<evidence type="ECO:0000313" key="2">
    <source>
        <dbReference type="Proteomes" id="UP000282195"/>
    </source>
</evidence>
<gene>
    <name evidence="1" type="ORF">CCGE525_08455</name>
</gene>